<accession>A0ABX8SAA4</accession>
<sequence length="279" mass="30620">MARKRLFDASSGTPTPHLPPAPDPHTGEPRPPAAPRGIGTGYRDTPTDRPPRRASAAPPDLGRPLEWSQPGYRQIALRTVLAFAAGGVILIVAGPLSGGLLPLTVDGVLARSTGAFMAWAVVTLVAAAYCCRLLEAWQAAGARWVQQRNEWVNTYELTCIEYSIRGVRSVLRLRDASGRTIKGLELGPLQSHPAMWNLVHNGLVHSASSGDCEIDEQTRKLLHLPRYQAPQRPDLQLLTFPENSPNVAPEAEAPRWWGRQNEPQIHLAAVHDFDRRRTS</sequence>
<feature type="transmembrane region" description="Helical" evidence="2">
    <location>
        <begin position="116"/>
        <end position="134"/>
    </location>
</feature>
<keyword evidence="2" id="KW-0812">Transmembrane</keyword>
<reference evidence="3" key="1">
    <citation type="submission" date="2021-07" db="EMBL/GenBank/DDBJ databases">
        <title>Candidatus Kaistella beijingensis sp. nov. isolated from a municipal wastewater treatment plant is involved in sludge foaming.</title>
        <authorList>
            <person name="Song Y."/>
            <person name="Liu S.-J."/>
        </authorList>
    </citation>
    <scope>NUCLEOTIDE SEQUENCE</scope>
    <source>
        <strain evidence="3">DSM 43998</strain>
    </source>
</reference>
<organism evidence="3 4">
    <name type="scientific">Skermania pinensis</name>
    <dbReference type="NCBI Taxonomy" id="39122"/>
    <lineage>
        <taxon>Bacteria</taxon>
        <taxon>Bacillati</taxon>
        <taxon>Actinomycetota</taxon>
        <taxon>Actinomycetes</taxon>
        <taxon>Mycobacteriales</taxon>
        <taxon>Gordoniaceae</taxon>
        <taxon>Skermania</taxon>
    </lineage>
</organism>
<evidence type="ECO:0000313" key="3">
    <source>
        <dbReference type="EMBL" id="QXQ14799.1"/>
    </source>
</evidence>
<name>A0ABX8SAA4_9ACTN</name>
<feature type="compositionally biased region" description="Pro residues" evidence="1">
    <location>
        <begin position="16"/>
        <end position="34"/>
    </location>
</feature>
<evidence type="ECO:0000313" key="4">
    <source>
        <dbReference type="Proteomes" id="UP000887023"/>
    </source>
</evidence>
<dbReference type="RefSeq" id="WP_157079964.1">
    <property type="nucleotide sequence ID" value="NZ_CP079105.1"/>
</dbReference>
<proteinExistence type="predicted"/>
<keyword evidence="2" id="KW-1133">Transmembrane helix</keyword>
<keyword evidence="2" id="KW-0472">Membrane</keyword>
<dbReference type="Proteomes" id="UP000887023">
    <property type="component" value="Chromosome"/>
</dbReference>
<dbReference type="EMBL" id="CP079105">
    <property type="protein sequence ID" value="QXQ14799.1"/>
    <property type="molecule type" value="Genomic_DNA"/>
</dbReference>
<evidence type="ECO:0000256" key="1">
    <source>
        <dbReference type="SAM" id="MobiDB-lite"/>
    </source>
</evidence>
<feature type="region of interest" description="Disordered" evidence="1">
    <location>
        <begin position="1"/>
        <end position="65"/>
    </location>
</feature>
<evidence type="ECO:0000256" key="2">
    <source>
        <dbReference type="SAM" id="Phobius"/>
    </source>
</evidence>
<evidence type="ECO:0008006" key="5">
    <source>
        <dbReference type="Google" id="ProtNLM"/>
    </source>
</evidence>
<keyword evidence="4" id="KW-1185">Reference proteome</keyword>
<feature type="transmembrane region" description="Helical" evidence="2">
    <location>
        <begin position="75"/>
        <end position="96"/>
    </location>
</feature>
<gene>
    <name evidence="3" type="ORF">KV203_05295</name>
</gene>
<protein>
    <recommendedName>
        <fullName evidence="5">PH domain-containing protein</fullName>
    </recommendedName>
</protein>